<gene>
    <name evidence="1" type="ORF">NUW58_g9982</name>
</gene>
<accession>A0ACC1MSZ4</accession>
<reference evidence="1" key="1">
    <citation type="submission" date="2022-10" db="EMBL/GenBank/DDBJ databases">
        <title>Genome Sequence of Xylaria curta.</title>
        <authorList>
            <person name="Buettner E."/>
        </authorList>
    </citation>
    <scope>NUCLEOTIDE SEQUENCE</scope>
    <source>
        <strain evidence="1">Babe10</strain>
    </source>
</reference>
<dbReference type="Proteomes" id="UP001143856">
    <property type="component" value="Unassembled WGS sequence"/>
</dbReference>
<evidence type="ECO:0000313" key="1">
    <source>
        <dbReference type="EMBL" id="KAJ2969471.1"/>
    </source>
</evidence>
<organism evidence="1 2">
    <name type="scientific">Xylaria curta</name>
    <dbReference type="NCBI Taxonomy" id="42375"/>
    <lineage>
        <taxon>Eukaryota</taxon>
        <taxon>Fungi</taxon>
        <taxon>Dikarya</taxon>
        <taxon>Ascomycota</taxon>
        <taxon>Pezizomycotina</taxon>
        <taxon>Sordariomycetes</taxon>
        <taxon>Xylariomycetidae</taxon>
        <taxon>Xylariales</taxon>
        <taxon>Xylariaceae</taxon>
        <taxon>Xylaria</taxon>
    </lineage>
</organism>
<dbReference type="EMBL" id="JAPDGR010004000">
    <property type="protein sequence ID" value="KAJ2969471.1"/>
    <property type="molecule type" value="Genomic_DNA"/>
</dbReference>
<keyword evidence="2" id="KW-1185">Reference proteome</keyword>
<sequence length="105" mass="11659">MAKTKEYRRNRKDTGDMATVEETDLYDALLDRYYSPWLPPLDVTMARCLVKLTDVASVADCSAEMGVANDYIKTEASRVQRVASRESMPAALQVHGAVACICLNL</sequence>
<proteinExistence type="predicted"/>
<name>A0ACC1MSZ4_9PEZI</name>
<protein>
    <submittedName>
        <fullName evidence="1">Uncharacterized protein</fullName>
    </submittedName>
</protein>
<evidence type="ECO:0000313" key="2">
    <source>
        <dbReference type="Proteomes" id="UP001143856"/>
    </source>
</evidence>
<comment type="caution">
    <text evidence="1">The sequence shown here is derived from an EMBL/GenBank/DDBJ whole genome shotgun (WGS) entry which is preliminary data.</text>
</comment>